<evidence type="ECO:0000313" key="2">
    <source>
        <dbReference type="Proteomes" id="UP000500774"/>
    </source>
</evidence>
<proteinExistence type="predicted"/>
<dbReference type="Proteomes" id="UP000500774">
    <property type="component" value="Segment"/>
</dbReference>
<evidence type="ECO:0000313" key="1">
    <source>
        <dbReference type="EMBL" id="QIQ65453.1"/>
    </source>
</evidence>
<gene>
    <name evidence="1" type="ORF">21_00094</name>
</gene>
<name>A0A6G9LIL8_9CAUD</name>
<protein>
    <submittedName>
        <fullName evidence="1">Uncharacterized protein</fullName>
    </submittedName>
</protein>
<sequence length="139" mass="15922">MQIVIRVFTLFLRLHPQVVLAGCEGEHCLVGIRCGIGHVSGFVARQKLALLWIPEETIGNRPEFAEAIRIDFYIDHLQLAGLHFDFQRNLNGAGDVLEVHYARHNTILIRSRGRDHPSRIVITLRLRPRSATLRRRNSL</sequence>
<reference evidence="1 2" key="1">
    <citation type="submission" date="2020-02" db="EMBL/GenBank/DDBJ databases">
        <title>Pseudomonas aeruginosa Phage Cocktails: Rational Design and Efficacy against Mouse Wound and Septic Infections.</title>
        <authorList>
            <person name="Jacobs A.C."/>
            <person name="Freyberger H.R."/>
            <person name="Farlow J."/>
            <person name="Watters C.M."/>
            <person name="He Y."/>
            <person name="Ward A.M."/>
            <person name="Engeman E.T."/>
            <person name="Alamneh Y.A."/>
            <person name="Sergueev K.V."/>
            <person name="Simons M.P."/>
            <person name="Tyner S.D."/>
            <person name="Nikolich M.P."/>
            <person name="Filippov A."/>
        </authorList>
    </citation>
    <scope>NUCLEOTIDE SEQUENCE [LARGE SCALE GENOMIC DNA]</scope>
</reference>
<dbReference type="EMBL" id="MT118298">
    <property type="protein sequence ID" value="QIQ65453.1"/>
    <property type="molecule type" value="Genomic_DNA"/>
</dbReference>
<organism evidence="1 2">
    <name type="scientific">Pseudomonas phage Epa21</name>
    <dbReference type="NCBI Taxonomy" id="2719191"/>
    <lineage>
        <taxon>Viruses</taxon>
        <taxon>Duplodnaviria</taxon>
        <taxon>Heunggongvirae</taxon>
        <taxon>Uroviricota</taxon>
        <taxon>Caudoviricetes</taxon>
        <taxon>Lindbergviridae</taxon>
        <taxon>Pbunavirus</taxon>
        <taxon>Pbunavirus LS1</taxon>
    </lineage>
</organism>
<accession>A0A6G9LIL8</accession>